<gene>
    <name evidence="5" type="ORF">GYN08_10635</name>
</gene>
<keyword evidence="2 3" id="KW-0802">TPR repeat</keyword>
<dbReference type="InterPro" id="IPR011990">
    <property type="entry name" value="TPR-like_helical_dom_sf"/>
</dbReference>
<dbReference type="PANTHER" id="PTHR44943">
    <property type="entry name" value="CELLULOSE SYNTHASE OPERON PROTEIN C"/>
    <property type="match status" value="1"/>
</dbReference>
<keyword evidence="4" id="KW-1133">Transmembrane helix</keyword>
<dbReference type="SMART" id="SM00028">
    <property type="entry name" value="TPR"/>
    <property type="match status" value="3"/>
</dbReference>
<feature type="repeat" description="TPR" evidence="3">
    <location>
        <begin position="314"/>
        <end position="347"/>
    </location>
</feature>
<name>A0ABX0F5Y9_9BACL</name>
<evidence type="ECO:0000256" key="2">
    <source>
        <dbReference type="ARBA" id="ARBA00022803"/>
    </source>
</evidence>
<dbReference type="Gene3D" id="1.25.40.10">
    <property type="entry name" value="Tetratricopeptide repeat domain"/>
    <property type="match status" value="2"/>
</dbReference>
<feature type="transmembrane region" description="Helical" evidence="4">
    <location>
        <begin position="375"/>
        <end position="396"/>
    </location>
</feature>
<dbReference type="SUPFAM" id="SSF48452">
    <property type="entry name" value="TPR-like"/>
    <property type="match status" value="1"/>
</dbReference>
<keyword evidence="4" id="KW-0812">Transmembrane</keyword>
<evidence type="ECO:0000256" key="3">
    <source>
        <dbReference type="PROSITE-ProRule" id="PRU00339"/>
    </source>
</evidence>
<protein>
    <submittedName>
        <fullName evidence="5">Tetratricopeptide repeat protein</fullName>
    </submittedName>
</protein>
<proteinExistence type="predicted"/>
<dbReference type="RefSeq" id="WP_166274187.1">
    <property type="nucleotide sequence ID" value="NZ_JAAFGS010000003.1"/>
</dbReference>
<evidence type="ECO:0000256" key="1">
    <source>
        <dbReference type="ARBA" id="ARBA00022737"/>
    </source>
</evidence>
<evidence type="ECO:0000313" key="6">
    <source>
        <dbReference type="Proteomes" id="UP000800303"/>
    </source>
</evidence>
<accession>A0ABX0F5Y9</accession>
<evidence type="ECO:0000313" key="5">
    <source>
        <dbReference type="EMBL" id="NGZ75778.1"/>
    </source>
</evidence>
<keyword evidence="1" id="KW-0677">Repeat</keyword>
<dbReference type="Pfam" id="PF13181">
    <property type="entry name" value="TPR_8"/>
    <property type="match status" value="1"/>
</dbReference>
<dbReference type="Proteomes" id="UP000800303">
    <property type="component" value="Unassembled WGS sequence"/>
</dbReference>
<organism evidence="5 6">
    <name type="scientific">Saccharibacillus alkalitolerans</name>
    <dbReference type="NCBI Taxonomy" id="2705290"/>
    <lineage>
        <taxon>Bacteria</taxon>
        <taxon>Bacillati</taxon>
        <taxon>Bacillota</taxon>
        <taxon>Bacilli</taxon>
        <taxon>Bacillales</taxon>
        <taxon>Paenibacillaceae</taxon>
        <taxon>Saccharibacillus</taxon>
    </lineage>
</organism>
<dbReference type="Pfam" id="PF13432">
    <property type="entry name" value="TPR_16"/>
    <property type="match status" value="1"/>
</dbReference>
<sequence>MTEALSERPDIETEERYIQRRRDELESAFAAKHYEQALEIVGAIQQAVPGDFDSRFKGARCLWMLHRHEPAMDGIRELIAEYPANDQLYWTAGDIQADLGNAKEAIDLLERAVELNPDFYYYHIRLSEELYNLLMTLPAIAHTRRFTREFIPEYLQMANRALEEACIAVEMRPDLSSGHSAKAAVLSLLLRYEEALECYRTAIVCEPQDARARASHADLLMRLGYLKEAREEADYALSLDSGLRETRQLRELIEEGERNPKVLHDYWLSHATFGTSEYLSTPAAMKRLILLKLKTGERPMKLMRVYLKGMSDDAEIRLAYGKTLYDARQYDRAMKYFRRQLRRYEGDVELRRWVDELDKMSAWKRSVAPVIRRTASGIGMTIFSILFSPVFFFALFKQLFGRKVKTG</sequence>
<comment type="caution">
    <text evidence="5">The sequence shown here is derived from an EMBL/GenBank/DDBJ whole genome shotgun (WGS) entry which is preliminary data.</text>
</comment>
<evidence type="ECO:0000256" key="4">
    <source>
        <dbReference type="SAM" id="Phobius"/>
    </source>
</evidence>
<feature type="repeat" description="TPR" evidence="3">
    <location>
        <begin position="86"/>
        <end position="119"/>
    </location>
</feature>
<dbReference type="PANTHER" id="PTHR44943:SF8">
    <property type="entry name" value="TPR REPEAT-CONTAINING PROTEIN MJ0263"/>
    <property type="match status" value="1"/>
</dbReference>
<dbReference type="PROSITE" id="PS50005">
    <property type="entry name" value="TPR"/>
    <property type="match status" value="2"/>
</dbReference>
<dbReference type="InterPro" id="IPR051685">
    <property type="entry name" value="Ycf3/AcsC/BcsC/TPR_MFPF"/>
</dbReference>
<keyword evidence="4" id="KW-0472">Membrane</keyword>
<reference evidence="5 6" key="1">
    <citation type="submission" date="2020-01" db="EMBL/GenBank/DDBJ databases">
        <title>Polyphasic characterisation and genomic insights into a novel alkali tolerant bacterium VR-M41.</title>
        <authorList>
            <person name="Vemuluri V.R."/>
        </authorList>
    </citation>
    <scope>NUCLEOTIDE SEQUENCE [LARGE SCALE GENOMIC DNA]</scope>
    <source>
        <strain evidence="5 6">VR-M41</strain>
    </source>
</reference>
<dbReference type="InterPro" id="IPR019734">
    <property type="entry name" value="TPR_rpt"/>
</dbReference>
<keyword evidence="6" id="KW-1185">Reference proteome</keyword>
<dbReference type="EMBL" id="JAAFGS010000003">
    <property type="protein sequence ID" value="NGZ75778.1"/>
    <property type="molecule type" value="Genomic_DNA"/>
</dbReference>